<evidence type="ECO:0000259" key="17">
    <source>
        <dbReference type="Pfam" id="PF20750"/>
    </source>
</evidence>
<evidence type="ECO:0000256" key="7">
    <source>
        <dbReference type="ARBA" id="ARBA00022741"/>
    </source>
</evidence>
<evidence type="ECO:0000256" key="9">
    <source>
        <dbReference type="ARBA" id="ARBA00022842"/>
    </source>
</evidence>
<keyword evidence="18" id="KW-0548">Nucleotidyltransferase</keyword>
<comment type="cofactor">
    <cofactor evidence="1">
        <name>Mn(2+)</name>
        <dbReference type="ChEBI" id="CHEBI:29035"/>
    </cofactor>
</comment>
<keyword evidence="14" id="KW-0472">Membrane</keyword>
<evidence type="ECO:0000256" key="2">
    <source>
        <dbReference type="ARBA" id="ARBA00004123"/>
    </source>
</evidence>
<dbReference type="InterPro" id="IPR014492">
    <property type="entry name" value="PolyA_polymerase"/>
</dbReference>
<reference evidence="18 19" key="1">
    <citation type="journal article" date="2018" name="G3 (Bethesda)">
        <title>Phylogenetic and Phylogenomic Definition of Rhizopus Species.</title>
        <authorList>
            <person name="Gryganskyi A.P."/>
            <person name="Golan J."/>
            <person name="Dolatabadi S."/>
            <person name="Mondo S."/>
            <person name="Robb S."/>
            <person name="Idnurm A."/>
            <person name="Muszewska A."/>
            <person name="Steczkiewicz K."/>
            <person name="Masonjones S."/>
            <person name="Liao H.L."/>
            <person name="Gajdeczka M.T."/>
            <person name="Anike F."/>
            <person name="Vuek A."/>
            <person name="Anishchenko I.M."/>
            <person name="Voigt K."/>
            <person name="de Hoog G.S."/>
            <person name="Smith M.E."/>
            <person name="Heitman J."/>
            <person name="Vilgalys R."/>
            <person name="Stajich J.E."/>
        </authorList>
    </citation>
    <scope>NUCLEOTIDE SEQUENCE [LARGE SCALE GENOMIC DNA]</scope>
    <source>
        <strain evidence="18 19">LSU 92-RS-03</strain>
    </source>
</reference>
<keyword evidence="8 11" id="KW-0067">ATP-binding</keyword>
<evidence type="ECO:0000256" key="5">
    <source>
        <dbReference type="ARBA" id="ARBA00022679"/>
    </source>
</evidence>
<dbReference type="GO" id="GO:0005524">
    <property type="term" value="F:ATP binding"/>
    <property type="evidence" value="ECO:0007669"/>
    <property type="project" value="UniProtKB-UniRule"/>
</dbReference>
<dbReference type="GO" id="GO:0006397">
    <property type="term" value="P:mRNA processing"/>
    <property type="evidence" value="ECO:0007669"/>
    <property type="project" value="UniProtKB-KW"/>
</dbReference>
<dbReference type="EC" id="2.7.7.19" evidence="11"/>
<evidence type="ECO:0000256" key="11">
    <source>
        <dbReference type="PIRNR" id="PIRNR018425"/>
    </source>
</evidence>
<feature type="binding site" evidence="12">
    <location>
        <begin position="88"/>
        <end position="89"/>
    </location>
    <ligand>
        <name>ATP</name>
        <dbReference type="ChEBI" id="CHEBI:30616"/>
    </ligand>
</feature>
<dbReference type="Gene3D" id="1.10.1410.10">
    <property type="match status" value="1"/>
</dbReference>
<evidence type="ECO:0000256" key="3">
    <source>
        <dbReference type="ARBA" id="ARBA00010912"/>
    </source>
</evidence>
<dbReference type="Pfam" id="PF04928">
    <property type="entry name" value="PAP_central"/>
    <property type="match status" value="1"/>
</dbReference>
<dbReference type="PANTHER" id="PTHR10682:SF10">
    <property type="entry name" value="POLYNUCLEOTIDE ADENYLYLTRANSFERASE"/>
    <property type="match status" value="1"/>
</dbReference>
<dbReference type="AlphaFoldDB" id="A0A367IP10"/>
<dbReference type="SUPFAM" id="SSF81301">
    <property type="entry name" value="Nucleotidyltransferase"/>
    <property type="match status" value="1"/>
</dbReference>
<keyword evidence="19" id="KW-1185">Reference proteome</keyword>
<dbReference type="GO" id="GO:0005634">
    <property type="term" value="C:nucleus"/>
    <property type="evidence" value="ECO:0007669"/>
    <property type="project" value="UniProtKB-SubCell"/>
</dbReference>
<comment type="similarity">
    <text evidence="3 11">Belongs to the poly(A) polymerase family.</text>
</comment>
<feature type="domain" description="Poly(A) polymerase RNA-binding" evidence="15">
    <location>
        <begin position="208"/>
        <end position="384"/>
    </location>
</feature>
<evidence type="ECO:0000313" key="18">
    <source>
        <dbReference type="EMBL" id="RCH79241.1"/>
    </source>
</evidence>
<evidence type="ECO:0000313" key="19">
    <source>
        <dbReference type="Proteomes" id="UP000253551"/>
    </source>
</evidence>
<sequence length="405" mass="46496">MHFSGIPIDFVCARLSMAVVPDDLDLSDNNVLLGLDERCVRSLNGSRVTDEILRLVPSVPVFRLALRTIKLWARKRAIYSNIMGFLGGVAWAMLVARVCQMYPNACAASIVSRFFLIMYQWGWPRPVILKPTEDGPLPVRQWNPKLYPADKSHRMPIITPAYPSMCATHNVTDSTRDIMLNEFRRSSEIADRILMGTGQWEDLFQDSDFFDIYNHYLQIVASSYSAQTQLQWSGLVESKLRQLVSKLELVELLQIAHPYFKGIDKVHYCFPMQESWDVAHGNSIHAERTFVIEGPVNEQQHIDAMHFLTPEQKQLLQPIYTTTFYIGLKVKPISDDSPGPRKLNLVWPSTEFLKSARMWHKYDQQTMGITIKNIKGSMLPDELGRLKRQQNKIDSPLTIPTYQHT</sequence>
<dbReference type="Gene3D" id="3.30.70.590">
    <property type="entry name" value="Poly(A) polymerase predicted RNA binding domain"/>
    <property type="match status" value="1"/>
</dbReference>
<organism evidence="18 19">
    <name type="scientific">Rhizopus stolonifer</name>
    <name type="common">Rhizopus nigricans</name>
    <dbReference type="NCBI Taxonomy" id="4846"/>
    <lineage>
        <taxon>Eukaryota</taxon>
        <taxon>Fungi</taxon>
        <taxon>Fungi incertae sedis</taxon>
        <taxon>Mucoromycota</taxon>
        <taxon>Mucoromycotina</taxon>
        <taxon>Mucoromycetes</taxon>
        <taxon>Mucorales</taxon>
        <taxon>Mucorineae</taxon>
        <taxon>Rhizopodaceae</taxon>
        <taxon>Rhizopus</taxon>
    </lineage>
</organism>
<evidence type="ECO:0000259" key="16">
    <source>
        <dbReference type="Pfam" id="PF04928"/>
    </source>
</evidence>
<keyword evidence="14" id="KW-1133">Transmembrane helix</keyword>
<comment type="function">
    <text evidence="11">Polymerase that creates the 3'-poly(A) tail of mRNA's.</text>
</comment>
<keyword evidence="7 11" id="KW-0547">Nucleotide-binding</keyword>
<dbReference type="EMBL" id="PJQM01006704">
    <property type="protein sequence ID" value="RCH79241.1"/>
    <property type="molecule type" value="Genomic_DNA"/>
</dbReference>
<dbReference type="Pfam" id="PF04926">
    <property type="entry name" value="PAP_RNA-bind"/>
    <property type="match status" value="1"/>
</dbReference>
<name>A0A367IP10_RHIST</name>
<evidence type="ECO:0000256" key="4">
    <source>
        <dbReference type="ARBA" id="ARBA00022664"/>
    </source>
</evidence>
<dbReference type="PIRSF" id="PIRSF018425">
    <property type="entry name" value="PolyA_polymerase"/>
    <property type="match status" value="1"/>
</dbReference>
<comment type="subcellular location">
    <subcellularLocation>
        <location evidence="2 11">Nucleus</location>
    </subcellularLocation>
</comment>
<dbReference type="InterPro" id="IPR007010">
    <property type="entry name" value="PolA_pol_RNA-bd_dom"/>
</dbReference>
<keyword evidence="5 11" id="KW-0808">Transferase</keyword>
<feature type="transmembrane region" description="Helical" evidence="14">
    <location>
        <begin position="77"/>
        <end position="96"/>
    </location>
</feature>
<evidence type="ECO:0000256" key="1">
    <source>
        <dbReference type="ARBA" id="ARBA00001936"/>
    </source>
</evidence>
<accession>A0A367IP10</accession>
<dbReference type="STRING" id="4846.A0A367IP10"/>
<feature type="domain" description="Poly(A) polymerase central" evidence="16">
    <location>
        <begin position="61"/>
        <end position="205"/>
    </location>
</feature>
<dbReference type="SUPFAM" id="SSF55003">
    <property type="entry name" value="PAP/Archaeal CCA-adding enzyme, C-terminal domain"/>
    <property type="match status" value="1"/>
</dbReference>
<dbReference type="GO" id="GO:0003723">
    <property type="term" value="F:RNA binding"/>
    <property type="evidence" value="ECO:0007669"/>
    <property type="project" value="UniProtKB-UniRule"/>
</dbReference>
<keyword evidence="9 13" id="KW-0460">Magnesium</keyword>
<dbReference type="Pfam" id="PF20750">
    <property type="entry name" value="PAP_NTPase"/>
    <property type="match status" value="1"/>
</dbReference>
<dbReference type="OrthoDB" id="412748at2759"/>
<dbReference type="InterPro" id="IPR043519">
    <property type="entry name" value="NT_sf"/>
</dbReference>
<evidence type="ECO:0000259" key="15">
    <source>
        <dbReference type="Pfam" id="PF04926"/>
    </source>
</evidence>
<dbReference type="FunFam" id="1.10.1410.10:FF:000001">
    <property type="entry name" value="Putative poly(A) polymerase gamma"/>
    <property type="match status" value="1"/>
</dbReference>
<comment type="catalytic activity">
    <reaction evidence="11">
        <text>RNA(n) + ATP = RNA(n)-3'-adenine ribonucleotide + diphosphate</text>
        <dbReference type="Rhea" id="RHEA:11332"/>
        <dbReference type="Rhea" id="RHEA-COMP:14527"/>
        <dbReference type="Rhea" id="RHEA-COMP:17347"/>
        <dbReference type="ChEBI" id="CHEBI:30616"/>
        <dbReference type="ChEBI" id="CHEBI:33019"/>
        <dbReference type="ChEBI" id="CHEBI:140395"/>
        <dbReference type="ChEBI" id="CHEBI:173115"/>
        <dbReference type="EC" id="2.7.7.19"/>
    </reaction>
</comment>
<keyword evidence="14" id="KW-0812">Transmembrane</keyword>
<dbReference type="GO" id="GO:0046872">
    <property type="term" value="F:metal ion binding"/>
    <property type="evidence" value="ECO:0007669"/>
    <property type="project" value="UniProtKB-KW"/>
</dbReference>
<dbReference type="Proteomes" id="UP000253551">
    <property type="component" value="Unassembled WGS sequence"/>
</dbReference>
<dbReference type="GO" id="GO:1990817">
    <property type="term" value="F:poly(A) RNA polymerase activity"/>
    <property type="evidence" value="ECO:0007669"/>
    <property type="project" value="UniProtKB-UniRule"/>
</dbReference>
<evidence type="ECO:0000256" key="12">
    <source>
        <dbReference type="PIRSR" id="PIRSR018425-1"/>
    </source>
</evidence>
<dbReference type="GO" id="GO:0031123">
    <property type="term" value="P:RNA 3'-end processing"/>
    <property type="evidence" value="ECO:0007669"/>
    <property type="project" value="InterPro"/>
</dbReference>
<comment type="cofactor">
    <cofactor evidence="13">
        <name>Mg(2+)</name>
        <dbReference type="ChEBI" id="CHEBI:18420"/>
    </cofactor>
    <text evidence="13">Binds 2 magnesium ions. Also active with manganese.</text>
</comment>
<dbReference type="PANTHER" id="PTHR10682">
    <property type="entry name" value="POLY A POLYMERASE"/>
    <property type="match status" value="1"/>
</dbReference>
<protein>
    <recommendedName>
        <fullName evidence="11">Poly(A) polymerase</fullName>
        <ecNumber evidence="11">2.7.7.19</ecNumber>
    </recommendedName>
</protein>
<feature type="binding site" evidence="12">
    <location>
        <position position="70"/>
    </location>
    <ligand>
        <name>ATP</name>
        <dbReference type="ChEBI" id="CHEBI:30616"/>
    </ligand>
</feature>
<feature type="binding site" evidence="12">
    <location>
        <position position="9"/>
    </location>
    <ligand>
        <name>ATP</name>
        <dbReference type="ChEBI" id="CHEBI:30616"/>
    </ligand>
</feature>
<evidence type="ECO:0000256" key="10">
    <source>
        <dbReference type="ARBA" id="ARBA00023242"/>
    </source>
</evidence>
<evidence type="ECO:0000256" key="14">
    <source>
        <dbReference type="SAM" id="Phobius"/>
    </source>
</evidence>
<keyword evidence="6 13" id="KW-0479">Metal-binding</keyword>
<dbReference type="InterPro" id="IPR048840">
    <property type="entry name" value="PolA_pol_NTPase"/>
</dbReference>
<gene>
    <name evidence="18" type="primary">PAP1_1</name>
    <name evidence="18" type="ORF">CU098_004377</name>
</gene>
<keyword evidence="4 11" id="KW-0507">mRNA processing</keyword>
<dbReference type="InterPro" id="IPR007012">
    <property type="entry name" value="PolA_pol_cen_dom"/>
</dbReference>
<dbReference type="SUPFAM" id="SSF81631">
    <property type="entry name" value="PAP/OAS1 substrate-binding domain"/>
    <property type="match status" value="1"/>
</dbReference>
<proteinExistence type="inferred from homology"/>
<feature type="domain" description="Poly(A) polymerase nucleotidyltransferase" evidence="17">
    <location>
        <begin position="1"/>
        <end position="56"/>
    </location>
</feature>
<keyword evidence="10 11" id="KW-0539">Nucleus</keyword>
<evidence type="ECO:0000256" key="8">
    <source>
        <dbReference type="ARBA" id="ARBA00022840"/>
    </source>
</evidence>
<evidence type="ECO:0000256" key="6">
    <source>
        <dbReference type="ARBA" id="ARBA00022723"/>
    </source>
</evidence>
<evidence type="ECO:0000256" key="13">
    <source>
        <dbReference type="PIRSR" id="PIRSR018425-2"/>
    </source>
</evidence>
<feature type="binding site" evidence="12">
    <location>
        <position position="79"/>
    </location>
    <ligand>
        <name>ATP</name>
        <dbReference type="ChEBI" id="CHEBI:30616"/>
    </ligand>
</feature>
<dbReference type="InterPro" id="IPR011068">
    <property type="entry name" value="NuclTrfase_I-like_C"/>
</dbReference>
<feature type="binding site" evidence="13">
    <location>
        <position position="9"/>
    </location>
    <ligand>
        <name>Mg(2+)</name>
        <dbReference type="ChEBI" id="CHEBI:18420"/>
        <label>2</label>
        <note>catalytic</note>
    </ligand>
</feature>
<comment type="caution">
    <text evidence="18">The sequence shown here is derived from an EMBL/GenBank/DDBJ whole genome shotgun (WGS) entry which is preliminary data.</text>
</comment>